<dbReference type="InterPro" id="IPR004639">
    <property type="entry name" value="4pyrrol_synth_GluAld_NH2Trfase"/>
</dbReference>
<comment type="pathway">
    <text evidence="2 7">Porphyrin-containing compound metabolism; protoporphyrin-IX biosynthesis; 5-aminolevulinate from L-glutamyl-tRNA(Glu): step 2/2.</text>
</comment>
<dbReference type="EC" id="5.4.3.8" evidence="7"/>
<dbReference type="GO" id="GO:0008483">
    <property type="term" value="F:transaminase activity"/>
    <property type="evidence" value="ECO:0007669"/>
    <property type="project" value="InterPro"/>
</dbReference>
<dbReference type="Gene3D" id="3.40.640.10">
    <property type="entry name" value="Type I PLP-dependent aspartate aminotransferase-like (Major domain)"/>
    <property type="match status" value="1"/>
</dbReference>
<dbReference type="GO" id="GO:0042286">
    <property type="term" value="F:glutamate-1-semialdehyde 2,1-aminomutase activity"/>
    <property type="evidence" value="ECO:0007669"/>
    <property type="project" value="UniProtKB-UniRule"/>
</dbReference>
<keyword evidence="5 7" id="KW-0413">Isomerase</keyword>
<dbReference type="RefSeq" id="WP_013681856.1">
    <property type="nucleotide sequence ID" value="NC_015318.1"/>
</dbReference>
<comment type="subcellular location">
    <subcellularLocation>
        <location evidence="7">Cytoplasm</location>
    </subcellularLocation>
</comment>
<keyword evidence="4 7" id="KW-0663">Pyridoxal phosphate</keyword>
<evidence type="ECO:0000313" key="8">
    <source>
        <dbReference type="EMBL" id="AEA33815.1"/>
    </source>
</evidence>
<dbReference type="GO" id="GO:0005737">
    <property type="term" value="C:cytoplasm"/>
    <property type="evidence" value="ECO:0007669"/>
    <property type="project" value="UniProtKB-SubCell"/>
</dbReference>
<keyword evidence="7" id="KW-0963">Cytoplasm</keyword>
<dbReference type="STRING" id="760142.Hipma_0845"/>
<dbReference type="EMBL" id="CP002606">
    <property type="protein sequence ID" value="AEA33815.1"/>
    <property type="molecule type" value="Genomic_DNA"/>
</dbReference>
<dbReference type="SUPFAM" id="SSF53383">
    <property type="entry name" value="PLP-dependent transferases"/>
    <property type="match status" value="1"/>
</dbReference>
<dbReference type="InterPro" id="IPR005814">
    <property type="entry name" value="Aminotrans_3"/>
</dbReference>
<dbReference type="PANTHER" id="PTHR43713:SF3">
    <property type="entry name" value="GLUTAMATE-1-SEMIALDEHYDE 2,1-AMINOMUTASE 1, CHLOROPLASTIC-RELATED"/>
    <property type="match status" value="1"/>
</dbReference>
<dbReference type="Gene3D" id="3.90.1150.10">
    <property type="entry name" value="Aspartate Aminotransferase, domain 1"/>
    <property type="match status" value="1"/>
</dbReference>
<name>F2LVN1_HIPMA</name>
<dbReference type="KEGG" id="hmr:Hipma_0845"/>
<evidence type="ECO:0000256" key="6">
    <source>
        <dbReference type="ARBA" id="ARBA00023244"/>
    </source>
</evidence>
<gene>
    <name evidence="7" type="primary">hemL</name>
    <name evidence="8" type="ordered locus">Hipma_0845</name>
</gene>
<dbReference type="NCBIfam" id="NF000818">
    <property type="entry name" value="PRK00062.1"/>
    <property type="match status" value="1"/>
</dbReference>
<protein>
    <recommendedName>
        <fullName evidence="7">Glutamate-1-semialdehyde 2,1-aminomutase</fullName>
        <shortName evidence="7">GSA</shortName>
        <ecNumber evidence="7">5.4.3.8</ecNumber>
    </recommendedName>
    <alternativeName>
        <fullName evidence="7">Glutamate-1-semialdehyde aminotransferase</fullName>
        <shortName evidence="7">GSA-AT</shortName>
    </alternativeName>
</protein>
<dbReference type="NCBIfam" id="TIGR00713">
    <property type="entry name" value="hemL"/>
    <property type="match status" value="1"/>
</dbReference>
<dbReference type="InParanoid" id="F2LVN1"/>
<dbReference type="HOGENOM" id="CLU_016922_1_5_7"/>
<keyword evidence="9" id="KW-1185">Reference proteome</keyword>
<dbReference type="InterPro" id="IPR015424">
    <property type="entry name" value="PyrdxlP-dep_Trfase"/>
</dbReference>
<evidence type="ECO:0000256" key="5">
    <source>
        <dbReference type="ARBA" id="ARBA00023235"/>
    </source>
</evidence>
<dbReference type="FunCoup" id="F2LVN1">
    <property type="interactions" value="468"/>
</dbReference>
<reference evidence="8 9" key="1">
    <citation type="journal article" date="2011" name="Stand. Genomic Sci.">
        <title>Complete genome sequence of the thermophilic sulfur-reducer Hippea maritima type strain (MH(2)).</title>
        <authorList>
            <person name="Huntemann M."/>
            <person name="Lu M."/>
            <person name="Nolan M."/>
            <person name="Lapidus A."/>
            <person name="Lucas S."/>
            <person name="Hammon N."/>
            <person name="Deshpande S."/>
            <person name="Cheng J.F."/>
            <person name="Tapia R."/>
            <person name="Han C."/>
            <person name="Goodwin L."/>
            <person name="Pitluck S."/>
            <person name="Liolios K."/>
            <person name="Pagani I."/>
            <person name="Ivanova N."/>
            <person name="Ovchinikova G."/>
            <person name="Pati A."/>
            <person name="Chen A."/>
            <person name="Palaniappan K."/>
            <person name="Land M."/>
            <person name="Hauser L."/>
            <person name="Jeffries C.D."/>
            <person name="Detter J.C."/>
            <person name="Brambilla E.M."/>
            <person name="Rohde M."/>
            <person name="Spring S."/>
            <person name="Goker M."/>
            <person name="Woyke T."/>
            <person name="Bristow J."/>
            <person name="Eisen J.A."/>
            <person name="Markowitz V."/>
            <person name="Hugenholtz P."/>
            <person name="Kyrpides N.C."/>
            <person name="Klenk H.P."/>
            <person name="Mavromatis K."/>
        </authorList>
    </citation>
    <scope>NUCLEOTIDE SEQUENCE [LARGE SCALE GENOMIC DNA]</scope>
    <source>
        <strain evidence="9">ATCC 700847 / DSM 10411 / MH2</strain>
    </source>
</reference>
<dbReference type="GO" id="GO:0006782">
    <property type="term" value="P:protoporphyrinogen IX biosynthetic process"/>
    <property type="evidence" value="ECO:0007669"/>
    <property type="project" value="UniProtKB-UniRule"/>
</dbReference>
<evidence type="ECO:0000256" key="7">
    <source>
        <dbReference type="HAMAP-Rule" id="MF_00375"/>
    </source>
</evidence>
<keyword evidence="6 7" id="KW-0627">Porphyrin biosynthesis</keyword>
<accession>F2LVN1</accession>
<sequence>MFDKSRELFEEAKKYIAGGVNSPVRAFKNVGRHPLFIKKAKGSKIYDEDGNEFIDYVNSWGPAILGHADDEVINKTKDALDNGFSFGAPTILETELAKRIVRAFDSIEIVRFVNSGTEAAMSAIRLARGFTSRDNILKFNGCYHGHSDSLLVGAGSGSSTFGIPSSKGVPVDFAKHTILAEFNDLDGVEEIFKKHGDTIAAVIIEPVAGNMGVIKPKDGFLKGLRSICDKHGSLLIFDEVMTGFRLTYGGAQHIYNITPDITVLGKVVGGGFPVACFGAKREIMKYLAPEGDVYQAGTLSGNPVAMACGIATLDILKRKNPYKDLEKNTSKIVSRIMGLANQYGIPASGESIGSMFSVFFMENKPSNYRDVQKSNLRLFTNYFIGLLERGIYIPPSQFESNFITIKHSLEDIENTLVAVEDIFKEIASGKFYV</sequence>
<dbReference type="InterPro" id="IPR015421">
    <property type="entry name" value="PyrdxlP-dep_Trfase_major"/>
</dbReference>
<evidence type="ECO:0000313" key="9">
    <source>
        <dbReference type="Proteomes" id="UP000008139"/>
    </source>
</evidence>
<evidence type="ECO:0000256" key="1">
    <source>
        <dbReference type="ARBA" id="ARBA00001933"/>
    </source>
</evidence>
<dbReference type="OrthoDB" id="9801834at2"/>
<evidence type="ECO:0000256" key="4">
    <source>
        <dbReference type="ARBA" id="ARBA00022898"/>
    </source>
</evidence>
<comment type="cofactor">
    <cofactor evidence="1 7">
        <name>pyridoxal 5'-phosphate</name>
        <dbReference type="ChEBI" id="CHEBI:597326"/>
    </cofactor>
</comment>
<dbReference type="GO" id="GO:0030170">
    <property type="term" value="F:pyridoxal phosphate binding"/>
    <property type="evidence" value="ECO:0007669"/>
    <property type="project" value="InterPro"/>
</dbReference>
<dbReference type="eggNOG" id="COG0001">
    <property type="taxonomic scope" value="Bacteria"/>
</dbReference>
<comment type="catalytic activity">
    <reaction evidence="7">
        <text>(S)-4-amino-5-oxopentanoate = 5-aminolevulinate</text>
        <dbReference type="Rhea" id="RHEA:14265"/>
        <dbReference type="ChEBI" id="CHEBI:57501"/>
        <dbReference type="ChEBI" id="CHEBI:356416"/>
        <dbReference type="EC" id="5.4.3.8"/>
    </reaction>
</comment>
<comment type="similarity">
    <text evidence="3 7">Belongs to the class-III pyridoxal-phosphate-dependent aminotransferase family. HemL subfamily.</text>
</comment>
<dbReference type="HAMAP" id="MF_00375">
    <property type="entry name" value="HemL_aminotrans_3"/>
    <property type="match status" value="1"/>
</dbReference>
<dbReference type="Pfam" id="PF00202">
    <property type="entry name" value="Aminotran_3"/>
    <property type="match status" value="1"/>
</dbReference>
<dbReference type="InterPro" id="IPR015422">
    <property type="entry name" value="PyrdxlP-dep_Trfase_small"/>
</dbReference>
<organism evidence="8 9">
    <name type="scientific">Hippea maritima (strain ATCC 700847 / DSM 10411 / MH2)</name>
    <dbReference type="NCBI Taxonomy" id="760142"/>
    <lineage>
        <taxon>Bacteria</taxon>
        <taxon>Pseudomonadati</taxon>
        <taxon>Campylobacterota</taxon>
        <taxon>Desulfurellia</taxon>
        <taxon>Desulfurellales</taxon>
        <taxon>Hippeaceae</taxon>
        <taxon>Hippea</taxon>
    </lineage>
</organism>
<dbReference type="UniPathway" id="UPA00251">
    <property type="reaction ID" value="UER00317"/>
</dbReference>
<dbReference type="FunFam" id="3.40.640.10:FF:000021">
    <property type="entry name" value="Glutamate-1-semialdehyde 2,1-aminomutase"/>
    <property type="match status" value="1"/>
</dbReference>
<proteinExistence type="inferred from homology"/>
<dbReference type="CDD" id="cd00610">
    <property type="entry name" value="OAT_like"/>
    <property type="match status" value="1"/>
</dbReference>
<dbReference type="Proteomes" id="UP000008139">
    <property type="component" value="Chromosome"/>
</dbReference>
<reference evidence="9" key="2">
    <citation type="submission" date="2011-03" db="EMBL/GenBank/DDBJ databases">
        <title>The complete genome of Hippea maritima DSM 10411.</title>
        <authorList>
            <consortium name="US DOE Joint Genome Institute (JGI-PGF)"/>
            <person name="Lucas S."/>
            <person name="Copeland A."/>
            <person name="Lapidus A."/>
            <person name="Bruce D."/>
            <person name="Goodwin L."/>
            <person name="Pitluck S."/>
            <person name="Peters L."/>
            <person name="Kyrpides N."/>
            <person name="Mavromatis K."/>
            <person name="Pagani I."/>
            <person name="Ivanova N."/>
            <person name="Mikhailova N."/>
            <person name="Lu M."/>
            <person name="Detter J.C."/>
            <person name="Tapia R."/>
            <person name="Han C."/>
            <person name="Land M."/>
            <person name="Hauser L."/>
            <person name="Markowitz V."/>
            <person name="Cheng J.-F."/>
            <person name="Hugenholtz P."/>
            <person name="Woyke T."/>
            <person name="Wu D."/>
            <person name="Spring S."/>
            <person name="Schroeder M."/>
            <person name="Brambilla E."/>
            <person name="Klenk H.-P."/>
            <person name="Eisen J.A."/>
        </authorList>
    </citation>
    <scope>NUCLEOTIDE SEQUENCE [LARGE SCALE GENOMIC DNA]</scope>
    <source>
        <strain evidence="9">ATCC 700847 / DSM 10411 / MH2</strain>
    </source>
</reference>
<feature type="modified residue" description="N6-(pyridoxal phosphate)lysine" evidence="7">
    <location>
        <position position="266"/>
    </location>
</feature>
<evidence type="ECO:0000256" key="3">
    <source>
        <dbReference type="ARBA" id="ARBA00008981"/>
    </source>
</evidence>
<comment type="subunit">
    <text evidence="7">Homodimer.</text>
</comment>
<evidence type="ECO:0000256" key="2">
    <source>
        <dbReference type="ARBA" id="ARBA00004819"/>
    </source>
</evidence>
<dbReference type="PANTHER" id="PTHR43713">
    <property type="entry name" value="GLUTAMATE-1-SEMIALDEHYDE 2,1-AMINOMUTASE"/>
    <property type="match status" value="1"/>
</dbReference>
<dbReference type="AlphaFoldDB" id="F2LVN1"/>